<evidence type="ECO:0000313" key="2">
    <source>
        <dbReference type="EMBL" id="OFW60044.1"/>
    </source>
</evidence>
<name>A0A1F2WT17_9ACTN</name>
<keyword evidence="1" id="KW-1133">Transmembrane helix</keyword>
<comment type="caution">
    <text evidence="2">The sequence shown here is derived from an EMBL/GenBank/DDBJ whole genome shotgun (WGS) entry which is preliminary data.</text>
</comment>
<dbReference type="AlphaFoldDB" id="A0A1F2WT17"/>
<feature type="transmembrane region" description="Helical" evidence="1">
    <location>
        <begin position="41"/>
        <end position="61"/>
    </location>
</feature>
<reference evidence="2 3" key="1">
    <citation type="journal article" date="2016" name="Nat. Commun.">
        <title>Thousands of microbial genomes shed light on interconnected biogeochemical processes in an aquifer system.</title>
        <authorList>
            <person name="Anantharaman K."/>
            <person name="Brown C.T."/>
            <person name="Hug L.A."/>
            <person name="Sharon I."/>
            <person name="Castelle C.J."/>
            <person name="Probst A.J."/>
            <person name="Thomas B.C."/>
            <person name="Singh A."/>
            <person name="Wilkins M.J."/>
            <person name="Karaoz U."/>
            <person name="Brodie E.L."/>
            <person name="Williams K.H."/>
            <person name="Hubbard S.S."/>
            <person name="Banfield J.F."/>
        </authorList>
    </citation>
    <scope>NUCLEOTIDE SEQUENCE [LARGE SCALE GENOMIC DNA]</scope>
</reference>
<dbReference type="Proteomes" id="UP000177876">
    <property type="component" value="Unassembled WGS sequence"/>
</dbReference>
<gene>
    <name evidence="2" type="ORF">A2Y75_02540</name>
</gene>
<organism evidence="2 3">
    <name type="scientific">Candidatus Solincola sediminis</name>
    <dbReference type="NCBI Taxonomy" id="1797199"/>
    <lineage>
        <taxon>Bacteria</taxon>
        <taxon>Bacillati</taxon>
        <taxon>Actinomycetota</taxon>
        <taxon>Candidatus Geothermincolia</taxon>
        <taxon>Candidatus Geothermincolales</taxon>
        <taxon>Candidatus Geothermincolaceae</taxon>
        <taxon>Candidatus Solincola</taxon>
    </lineage>
</organism>
<accession>A0A1F2WT17</accession>
<feature type="transmembrane region" description="Helical" evidence="1">
    <location>
        <begin position="105"/>
        <end position="127"/>
    </location>
</feature>
<dbReference type="EMBL" id="MELK01000007">
    <property type="protein sequence ID" value="OFW60044.1"/>
    <property type="molecule type" value="Genomic_DNA"/>
</dbReference>
<evidence type="ECO:0000313" key="3">
    <source>
        <dbReference type="Proteomes" id="UP000177876"/>
    </source>
</evidence>
<keyword evidence="1" id="KW-0472">Membrane</keyword>
<sequence>MKKPAQERRIEPRWPVALTVLAVFFLLAVLPERVRLFPIWFPYVVAIVVIAPMAAVTLTAAKARLLRVERVMTLFFFVVAGAATLAGLAYLIHAMVRRSAEIGGLQLLTSSIAVWVTNVLMFSLLYWQIDRGGPEARLNNASTKPDWLFPQVGAGEDVPPDWRPMFLDYLFLGFTTATAFSPTDALPLTSRAKMLMMLESTISLATIVVVASRAINILGS</sequence>
<evidence type="ECO:0000256" key="1">
    <source>
        <dbReference type="SAM" id="Phobius"/>
    </source>
</evidence>
<evidence type="ECO:0008006" key="4">
    <source>
        <dbReference type="Google" id="ProtNLM"/>
    </source>
</evidence>
<feature type="transmembrane region" description="Helical" evidence="1">
    <location>
        <begin position="195"/>
        <end position="215"/>
    </location>
</feature>
<proteinExistence type="predicted"/>
<dbReference type="STRING" id="1797197.A2Y75_02540"/>
<protein>
    <recommendedName>
        <fullName evidence="4">DUF1345 domain-containing protein</fullName>
    </recommendedName>
</protein>
<keyword evidence="1" id="KW-0812">Transmembrane</keyword>
<feature type="transmembrane region" description="Helical" evidence="1">
    <location>
        <begin position="73"/>
        <end position="93"/>
    </location>
</feature>